<comment type="caution">
    <text evidence="1">The sequence shown here is derived from an EMBL/GenBank/DDBJ whole genome shotgun (WGS) entry which is preliminary data.</text>
</comment>
<proteinExistence type="predicted"/>
<dbReference type="AlphaFoldDB" id="A0A816REU5"/>
<evidence type="ECO:0000313" key="1">
    <source>
        <dbReference type="EMBL" id="CAF2072491.1"/>
    </source>
</evidence>
<accession>A0A816REU5</accession>
<dbReference type="Proteomes" id="UP000663856">
    <property type="component" value="Unassembled WGS sequence"/>
</dbReference>
<reference evidence="1" key="1">
    <citation type="submission" date="2021-02" db="EMBL/GenBank/DDBJ databases">
        <authorList>
            <person name="Nowell W R."/>
        </authorList>
    </citation>
    <scope>NUCLEOTIDE SEQUENCE</scope>
</reference>
<organism evidence="1 2">
    <name type="scientific">Rotaria magnacalcarata</name>
    <dbReference type="NCBI Taxonomy" id="392030"/>
    <lineage>
        <taxon>Eukaryota</taxon>
        <taxon>Metazoa</taxon>
        <taxon>Spiralia</taxon>
        <taxon>Gnathifera</taxon>
        <taxon>Rotifera</taxon>
        <taxon>Eurotatoria</taxon>
        <taxon>Bdelloidea</taxon>
        <taxon>Philodinida</taxon>
        <taxon>Philodinidae</taxon>
        <taxon>Rotaria</taxon>
    </lineage>
</organism>
<name>A0A816REU5_9BILA</name>
<evidence type="ECO:0000313" key="2">
    <source>
        <dbReference type="Proteomes" id="UP000663856"/>
    </source>
</evidence>
<sequence length="288" mass="34360">MYQYRQCYDSLVCLELIFHVLQNGLIRVKNEYFIEKSKVKFIDTILTSVNADDLKCLNSSSNPLKRLIEISNMDNQNKTVIDLIELTLTKIPISENDIVESAIKQPMKSTLIYHVLFDKCFRKFPIYEKVIELMDTLWARWDRKEMYANDIMIWQKQTVEQRVVANQMWNTIEAIKEREQSFEVTLKLAYDELENKKSILKKTRFCVNEYCQRACDEEKLIDQIQIIEKKLMTNKVYSVVIPECIQQIQNYIDQLIPYAKCQVWQNFLKNNEDKLIRKLVDFHNLSIE</sequence>
<dbReference type="EMBL" id="CAJNRF010005620">
    <property type="protein sequence ID" value="CAF2072491.1"/>
    <property type="molecule type" value="Genomic_DNA"/>
</dbReference>
<gene>
    <name evidence="1" type="ORF">WKI299_LOCUS14430</name>
</gene>
<protein>
    <submittedName>
        <fullName evidence="1">Uncharacterized protein</fullName>
    </submittedName>
</protein>